<dbReference type="Proteomes" id="UP000655366">
    <property type="component" value="Unassembled WGS sequence"/>
</dbReference>
<gene>
    <name evidence="2" type="ORF">IV500_15615</name>
</gene>
<evidence type="ECO:0000256" key="1">
    <source>
        <dbReference type="SAM" id="MobiDB-lite"/>
    </source>
</evidence>
<evidence type="ECO:0000313" key="3">
    <source>
        <dbReference type="Proteomes" id="UP000655366"/>
    </source>
</evidence>
<name>A0A931G697_9MICC</name>
<accession>A0A931G697</accession>
<comment type="caution">
    <text evidence="2">The sequence shown here is derived from an EMBL/GenBank/DDBJ whole genome shotgun (WGS) entry which is preliminary data.</text>
</comment>
<dbReference type="AlphaFoldDB" id="A0A931G697"/>
<keyword evidence="3" id="KW-1185">Reference proteome</keyword>
<feature type="region of interest" description="Disordered" evidence="1">
    <location>
        <begin position="475"/>
        <end position="495"/>
    </location>
</feature>
<proteinExistence type="predicted"/>
<protein>
    <submittedName>
        <fullName evidence="2">Uncharacterized protein</fullName>
    </submittedName>
</protein>
<reference evidence="2 3" key="1">
    <citation type="submission" date="2020-11" db="EMBL/GenBank/DDBJ databases">
        <title>Arthrobacter antarcticus sp. nov., isolated from Antarctic Soil.</title>
        <authorList>
            <person name="Li J."/>
        </authorList>
    </citation>
    <scope>NUCLEOTIDE SEQUENCE [LARGE SCALE GENOMIC DNA]</scope>
    <source>
        <strain evidence="2 3">Z1-20</strain>
    </source>
</reference>
<evidence type="ECO:0000313" key="2">
    <source>
        <dbReference type="EMBL" id="MBG0740803.1"/>
    </source>
</evidence>
<sequence length="567" mass="58903">MIERIGESAADPPNGASGSPGPPDKGPAPFGLPGGPLPPTAFLTAPTGSYTVRGGVGSVSYVLGEIMLASASLQRIADELAPVEQAAARALNLFETSSPAWAPYPFGLIAELRSAAADCSDCRMELEAVALDARTASSRYAASENQALAQLDRGKAVHSNMSGWQLHIFGLPMAPMVIGAQLITILQDAQQRGLRDVAQDAVGHLPDYLSGVLGFPLLLPSQATTGAGRTAPLPPSGVIAASGLRHVMDSGGIFVPGGLKMERLPPAQWSPAQRPRAGPVPDHPATTDPAAIDPATTDPATTNTAVGTMAPTLHDALAGSRDAYRVAPAAIVIKRVDRGDGTAAWIADLPGTEQWWPLDGANPWDVEGDLEAITSAQRAGFAQRQVLVEEWVKAALRDAGAAAGDAVMINGHSGGGIHAAAMAANPAFLAEVNVRIINIAGAPGANQHVHPGIHVMDLENVDDIVTAADLAPPPETADWVSVTSGRRPSSSLADPGKLVANAHSLDYYLDDAAELDRSGNVSVVAHKEALQQFLGPAALTGAVSYRKYVYQGTDVNLRKRDRGQKRD</sequence>
<dbReference type="EMBL" id="JADNYM010000021">
    <property type="protein sequence ID" value="MBG0740803.1"/>
    <property type="molecule type" value="Genomic_DNA"/>
</dbReference>
<feature type="region of interest" description="Disordered" evidence="1">
    <location>
        <begin position="1"/>
        <end position="38"/>
    </location>
</feature>
<feature type="region of interest" description="Disordered" evidence="1">
    <location>
        <begin position="269"/>
        <end position="293"/>
    </location>
</feature>
<dbReference type="RefSeq" id="WP_196397734.1">
    <property type="nucleotide sequence ID" value="NZ_JADNYM010000021.1"/>
</dbReference>
<feature type="compositionally biased region" description="Low complexity" evidence="1">
    <location>
        <begin position="8"/>
        <end position="19"/>
    </location>
</feature>
<organism evidence="2 3">
    <name type="scientific">Arthrobacter terrae</name>
    <dbReference type="NCBI Taxonomy" id="2935737"/>
    <lineage>
        <taxon>Bacteria</taxon>
        <taxon>Bacillati</taxon>
        <taxon>Actinomycetota</taxon>
        <taxon>Actinomycetes</taxon>
        <taxon>Micrococcales</taxon>
        <taxon>Micrococcaceae</taxon>
        <taxon>Arthrobacter</taxon>
    </lineage>
</organism>
<feature type="compositionally biased region" description="Polar residues" evidence="1">
    <location>
        <begin position="481"/>
        <end position="492"/>
    </location>
</feature>
<feature type="compositionally biased region" description="Low complexity" evidence="1">
    <location>
        <begin position="279"/>
        <end position="293"/>
    </location>
</feature>